<evidence type="ECO:0000313" key="2">
    <source>
        <dbReference type="Proteomes" id="UP000183810"/>
    </source>
</evidence>
<organism evidence="1 2">
    <name type="scientific">Nocardia mangyaensis</name>
    <dbReference type="NCBI Taxonomy" id="2213200"/>
    <lineage>
        <taxon>Bacteria</taxon>
        <taxon>Bacillati</taxon>
        <taxon>Actinomycetota</taxon>
        <taxon>Actinomycetes</taxon>
        <taxon>Mycobacteriales</taxon>
        <taxon>Nocardiaceae</taxon>
        <taxon>Nocardia</taxon>
    </lineage>
</organism>
<reference evidence="1" key="1">
    <citation type="submission" date="2016-11" db="EMBL/GenBank/DDBJ databases">
        <authorList>
            <person name="Jaros S."/>
            <person name="Januszkiewicz K."/>
            <person name="Wedrychowicz H."/>
        </authorList>
    </citation>
    <scope>NUCLEOTIDE SEQUENCE [LARGE SCALE GENOMIC DNA]</scope>
    <source>
        <strain evidence="1">Y48</strain>
    </source>
</reference>
<accession>A0A1J0W314</accession>
<dbReference type="KEGG" id="nsl:BOX37_23445"/>
<dbReference type="AlphaFoldDB" id="A0A1J0W314"/>
<dbReference type="EMBL" id="CP018082">
    <property type="protein sequence ID" value="APE38658.1"/>
    <property type="molecule type" value="Genomic_DNA"/>
</dbReference>
<gene>
    <name evidence="1" type="ORF">BOX37_23445</name>
</gene>
<evidence type="ECO:0000313" key="1">
    <source>
        <dbReference type="EMBL" id="APE38658.1"/>
    </source>
</evidence>
<sequence>MLRSAPEQHAATVAGQLRLGSGFATAERPDIIERLSSLDNALAAFLSDAVELELSMKDRDRPGQATTLQCWLTGWPRLVSTSSHQALTASLVEVRDDLRRQLDDVKSRNAPQRNRQTL</sequence>
<keyword evidence="2" id="KW-1185">Reference proteome</keyword>
<dbReference type="Proteomes" id="UP000183810">
    <property type="component" value="Chromosome"/>
</dbReference>
<protein>
    <submittedName>
        <fullName evidence="1">Uncharacterized protein</fullName>
    </submittedName>
</protein>
<name>A0A1J0W314_9NOCA</name>
<proteinExistence type="predicted"/>